<protein>
    <recommendedName>
        <fullName evidence="1">Hedgehog/Intein (Hint) domain-containing protein</fullName>
    </recommendedName>
</protein>
<sequence length="289" mass="30563">MTPARETYAYLAELTGSPETGFTVGAFNGPTGGSYLEEFDTDGTASVGERLYYSAFNFPVTLEGFSAAGDPVFRLSRRYYLVSNSPLTDGANIGFTTTGTYAFCFAPGTGIATPAGEVAVERLSIGDPILTADGRSVPVRWIGRQTLSKLFAGDRARPVLIRAGALGQGLPHRDLTVTADHGMILDGLVINAGALVNGTTITRLALSVLPASVTNYHVETEAHDVILAHGAPTETFISYAGRAAFDNHAEYLALYGADRGMAELPLPRITCARQIPTALRIRLGPPHAA</sequence>
<dbReference type="InterPro" id="IPR036844">
    <property type="entry name" value="Hint_dom_sf"/>
</dbReference>
<dbReference type="Pfam" id="PF13403">
    <property type="entry name" value="Hint_2"/>
    <property type="match status" value="1"/>
</dbReference>
<dbReference type="SUPFAM" id="SSF51294">
    <property type="entry name" value="Hedgehog/intein (Hint) domain"/>
    <property type="match status" value="1"/>
</dbReference>
<reference evidence="2 3" key="1">
    <citation type="submission" date="2023-01" db="EMBL/GenBank/DDBJ databases">
        <title>Complete genome sequence of Roseicyclus marinus strain Dej080120_10.</title>
        <authorList>
            <person name="Ueki S."/>
            <person name="Maruyama F."/>
        </authorList>
    </citation>
    <scope>NUCLEOTIDE SEQUENCE [LARGE SCALE GENOMIC DNA]</scope>
    <source>
        <strain evidence="2 3">Dej080120_10</strain>
    </source>
</reference>
<dbReference type="InterPro" id="IPR028992">
    <property type="entry name" value="Hedgehog/Intein_dom"/>
</dbReference>
<evidence type="ECO:0000259" key="1">
    <source>
        <dbReference type="Pfam" id="PF13403"/>
    </source>
</evidence>
<feature type="domain" description="Hedgehog/Intein (Hint)" evidence="1">
    <location>
        <begin position="104"/>
        <end position="237"/>
    </location>
</feature>
<dbReference type="Gene3D" id="2.170.16.10">
    <property type="entry name" value="Hedgehog/Intein (Hint) domain"/>
    <property type="match status" value="1"/>
</dbReference>
<evidence type="ECO:0000313" key="2">
    <source>
        <dbReference type="EMBL" id="BDW85570.1"/>
    </source>
</evidence>
<accession>A0AA48HD41</accession>
<proteinExistence type="predicted"/>
<evidence type="ECO:0000313" key="3">
    <source>
        <dbReference type="Proteomes" id="UP001337723"/>
    </source>
</evidence>
<keyword evidence="3" id="KW-1185">Reference proteome</keyword>
<dbReference type="Proteomes" id="UP001337723">
    <property type="component" value="Chromosome"/>
</dbReference>
<organism evidence="2 3">
    <name type="scientific">Roseicyclus marinus</name>
    <dbReference type="NCBI Taxonomy" id="2161673"/>
    <lineage>
        <taxon>Bacteria</taxon>
        <taxon>Pseudomonadati</taxon>
        <taxon>Pseudomonadota</taxon>
        <taxon>Alphaproteobacteria</taxon>
        <taxon>Rhodobacterales</taxon>
        <taxon>Roseobacteraceae</taxon>
        <taxon>Roseicyclus</taxon>
    </lineage>
</organism>
<dbReference type="AlphaFoldDB" id="A0AA48HD41"/>
<dbReference type="RefSeq" id="WP_338271385.1">
    <property type="nucleotide sequence ID" value="NZ_AP027266.1"/>
</dbReference>
<dbReference type="KEGG" id="rmai:MACH21_17470"/>
<gene>
    <name evidence="2" type="ORF">MACH21_17470</name>
</gene>
<name>A0AA48HD41_9RHOB</name>
<dbReference type="EMBL" id="AP027266">
    <property type="protein sequence ID" value="BDW85570.1"/>
    <property type="molecule type" value="Genomic_DNA"/>
</dbReference>